<protein>
    <submittedName>
        <fullName evidence="12">Beta-1,3-N-acetylglucosaminyltransferase radical fringe-like</fullName>
    </submittedName>
</protein>
<evidence type="ECO:0000256" key="8">
    <source>
        <dbReference type="SAM" id="MobiDB-lite"/>
    </source>
</evidence>
<comment type="subcellular location">
    <subcellularLocation>
        <location evidence="1">Membrane</location>
        <topology evidence="1">Single-pass type II membrane protein</topology>
    </subcellularLocation>
</comment>
<feature type="transmembrane region" description="Helical" evidence="9">
    <location>
        <begin position="7"/>
        <end position="28"/>
    </location>
</feature>
<evidence type="ECO:0000259" key="10">
    <source>
        <dbReference type="Pfam" id="PF02434"/>
    </source>
</evidence>
<organism evidence="11 12">
    <name type="scientific">Limulus polyphemus</name>
    <name type="common">Atlantic horseshoe crab</name>
    <dbReference type="NCBI Taxonomy" id="6850"/>
    <lineage>
        <taxon>Eukaryota</taxon>
        <taxon>Metazoa</taxon>
        <taxon>Ecdysozoa</taxon>
        <taxon>Arthropoda</taxon>
        <taxon>Chelicerata</taxon>
        <taxon>Merostomata</taxon>
        <taxon>Xiphosura</taxon>
        <taxon>Limulidae</taxon>
        <taxon>Limulus</taxon>
    </lineage>
</organism>
<keyword evidence="6 9" id="KW-1133">Transmembrane helix</keyword>
<keyword evidence="5" id="KW-0735">Signal-anchor</keyword>
<reference evidence="12" key="1">
    <citation type="submission" date="2025-08" db="UniProtKB">
        <authorList>
            <consortium name="RefSeq"/>
        </authorList>
    </citation>
    <scope>IDENTIFICATION</scope>
    <source>
        <tissue evidence="12">Muscle</tissue>
    </source>
</reference>
<evidence type="ECO:0000256" key="2">
    <source>
        <dbReference type="ARBA" id="ARBA00022676"/>
    </source>
</evidence>
<feature type="compositionally biased region" description="Polar residues" evidence="8">
    <location>
        <begin position="75"/>
        <end position="90"/>
    </location>
</feature>
<keyword evidence="3" id="KW-0808">Transferase</keyword>
<dbReference type="Gene3D" id="3.90.550.50">
    <property type="match status" value="1"/>
</dbReference>
<feature type="region of interest" description="Disordered" evidence="8">
    <location>
        <begin position="58"/>
        <end position="90"/>
    </location>
</feature>
<proteinExistence type="predicted"/>
<dbReference type="InterPro" id="IPR003378">
    <property type="entry name" value="Fringe-like_glycosylTrfase"/>
</dbReference>
<evidence type="ECO:0000256" key="6">
    <source>
        <dbReference type="ARBA" id="ARBA00022989"/>
    </source>
</evidence>
<keyword evidence="7 9" id="KW-0472">Membrane</keyword>
<keyword evidence="2" id="KW-0328">Glycosyltransferase</keyword>
<evidence type="ECO:0000313" key="12">
    <source>
        <dbReference type="RefSeq" id="XP_013784310.2"/>
    </source>
</evidence>
<dbReference type="Pfam" id="PF02434">
    <property type="entry name" value="Fringe"/>
    <property type="match status" value="1"/>
</dbReference>
<keyword evidence="4 9" id="KW-0812">Transmembrane</keyword>
<gene>
    <name evidence="12" type="primary">LOC106468427</name>
</gene>
<evidence type="ECO:0000256" key="9">
    <source>
        <dbReference type="SAM" id="Phobius"/>
    </source>
</evidence>
<keyword evidence="11" id="KW-1185">Reference proteome</keyword>
<evidence type="ECO:0000256" key="3">
    <source>
        <dbReference type="ARBA" id="ARBA00022679"/>
    </source>
</evidence>
<evidence type="ECO:0000313" key="11">
    <source>
        <dbReference type="Proteomes" id="UP000694941"/>
    </source>
</evidence>
<evidence type="ECO:0000256" key="7">
    <source>
        <dbReference type="ARBA" id="ARBA00023136"/>
    </source>
</evidence>
<dbReference type="GeneID" id="106468427"/>
<dbReference type="Proteomes" id="UP000694941">
    <property type="component" value="Unplaced"/>
</dbReference>
<evidence type="ECO:0000256" key="4">
    <source>
        <dbReference type="ARBA" id="ARBA00022692"/>
    </source>
</evidence>
<evidence type="ECO:0000256" key="1">
    <source>
        <dbReference type="ARBA" id="ARBA00004606"/>
    </source>
</evidence>
<accession>A0ABM1BLC7</accession>
<dbReference type="RefSeq" id="XP_013784310.2">
    <property type="nucleotide sequence ID" value="XM_013928856.2"/>
</dbReference>
<name>A0ABM1BLC7_LIMPO</name>
<sequence length="199" mass="23118">MRASPRKLLQGATGVVFLVYYTTLLIFWEHRDPPMSNPSSNIMMNPNEEGRPLGFQERAPRSLSETDYPVEEPENLNNHNSSTTEHFESTTPSMVVKAVRKITPNTVELKDVFITVKTTKNFHQPRLDWILKTWFVLAKEQTFFFTDANDPDFQSRTGGHLINTNCSPSHNRKALCCKMSVEFDRFLESQKKYVYFIQY</sequence>
<evidence type="ECO:0000256" key="5">
    <source>
        <dbReference type="ARBA" id="ARBA00022968"/>
    </source>
</evidence>
<feature type="domain" description="Fringe-like glycosyltransferase" evidence="10">
    <location>
        <begin position="106"/>
        <end position="195"/>
    </location>
</feature>